<sequence>MSGWFNFAHKQQQQQQDQQQQSGDMCFPSPRKSPKPQTPSYSFVNNENPYRRLESPSLPPTPAMSPPSSFNPAYNPYGSQLSMQHERLILELLPFKDAQAFHTWLGSDYVRGSWHEFRRSSAPMLPFSPSSASGSGSGGGGRSSGEPDKHKTSQAAKDAINSRKPKFLVYHPDKTAWTVEDHHIRFIATVVADNMLQGLWSESEWKKKAIDIAKAVFEVLVFLKAVDAVDKEPPRYSD</sequence>
<feature type="compositionally biased region" description="Low complexity" evidence="1">
    <location>
        <begin position="11"/>
        <end position="21"/>
    </location>
</feature>
<proteinExistence type="predicted"/>
<accession>A0A8K0TPS6</accession>
<keyword evidence="3" id="KW-1185">Reference proteome</keyword>
<dbReference type="EMBL" id="JAGPXD010000001">
    <property type="protein sequence ID" value="KAH7375132.1"/>
    <property type="molecule type" value="Genomic_DNA"/>
</dbReference>
<comment type="caution">
    <text evidence="2">The sequence shown here is derived from an EMBL/GenBank/DDBJ whole genome shotgun (WGS) entry which is preliminary data.</text>
</comment>
<dbReference type="OrthoDB" id="4684492at2759"/>
<protein>
    <submittedName>
        <fullName evidence="2">Uncharacterized protein</fullName>
    </submittedName>
</protein>
<evidence type="ECO:0000256" key="1">
    <source>
        <dbReference type="SAM" id="MobiDB-lite"/>
    </source>
</evidence>
<feature type="compositionally biased region" description="Polar residues" evidence="1">
    <location>
        <begin position="38"/>
        <end position="48"/>
    </location>
</feature>
<evidence type="ECO:0000313" key="3">
    <source>
        <dbReference type="Proteomes" id="UP000813385"/>
    </source>
</evidence>
<feature type="region of interest" description="Disordered" evidence="1">
    <location>
        <begin position="125"/>
        <end position="158"/>
    </location>
</feature>
<name>A0A8K0TPS6_9PEZI</name>
<dbReference type="AlphaFoldDB" id="A0A8K0TPS6"/>
<dbReference type="Proteomes" id="UP000813385">
    <property type="component" value="Unassembled WGS sequence"/>
</dbReference>
<evidence type="ECO:0000313" key="2">
    <source>
        <dbReference type="EMBL" id="KAH7375132.1"/>
    </source>
</evidence>
<feature type="region of interest" description="Disordered" evidence="1">
    <location>
        <begin position="1"/>
        <end position="71"/>
    </location>
</feature>
<gene>
    <name evidence="2" type="ORF">B0T11DRAFT_6402</name>
</gene>
<reference evidence="2" key="1">
    <citation type="journal article" date="2021" name="Nat. Commun.">
        <title>Genetic determinants of endophytism in the Arabidopsis root mycobiome.</title>
        <authorList>
            <person name="Mesny F."/>
            <person name="Miyauchi S."/>
            <person name="Thiergart T."/>
            <person name="Pickel B."/>
            <person name="Atanasova L."/>
            <person name="Karlsson M."/>
            <person name="Huettel B."/>
            <person name="Barry K.W."/>
            <person name="Haridas S."/>
            <person name="Chen C."/>
            <person name="Bauer D."/>
            <person name="Andreopoulos W."/>
            <person name="Pangilinan J."/>
            <person name="LaButti K."/>
            <person name="Riley R."/>
            <person name="Lipzen A."/>
            <person name="Clum A."/>
            <person name="Drula E."/>
            <person name="Henrissat B."/>
            <person name="Kohler A."/>
            <person name="Grigoriev I.V."/>
            <person name="Martin F.M."/>
            <person name="Hacquard S."/>
        </authorList>
    </citation>
    <scope>NUCLEOTIDE SEQUENCE</scope>
    <source>
        <strain evidence="2">MPI-CAGE-AT-0016</strain>
    </source>
</reference>
<organism evidence="2 3">
    <name type="scientific">Plectosphaerella cucumerina</name>
    <dbReference type="NCBI Taxonomy" id="40658"/>
    <lineage>
        <taxon>Eukaryota</taxon>
        <taxon>Fungi</taxon>
        <taxon>Dikarya</taxon>
        <taxon>Ascomycota</taxon>
        <taxon>Pezizomycotina</taxon>
        <taxon>Sordariomycetes</taxon>
        <taxon>Hypocreomycetidae</taxon>
        <taxon>Glomerellales</taxon>
        <taxon>Plectosphaerellaceae</taxon>
        <taxon>Plectosphaerella</taxon>
    </lineage>
</organism>